<feature type="domain" description="Late blight resistance protein R1A-like N-terminal" evidence="9">
    <location>
        <begin position="98"/>
        <end position="266"/>
    </location>
</feature>
<evidence type="ECO:0000256" key="2">
    <source>
        <dbReference type="ARBA" id="ARBA00008894"/>
    </source>
</evidence>
<keyword evidence="7" id="KW-0175">Coiled coil</keyword>
<evidence type="ECO:0000256" key="3">
    <source>
        <dbReference type="ARBA" id="ARBA00022614"/>
    </source>
</evidence>
<evidence type="ECO:0000259" key="9">
    <source>
        <dbReference type="Pfam" id="PF12061"/>
    </source>
</evidence>
<reference evidence="10 11" key="1">
    <citation type="journal article" date="2021" name="BMC Genomics">
        <title>Datura genome reveals duplications of psychoactive alkaloid biosynthetic genes and high mutation rate following tissue culture.</title>
        <authorList>
            <person name="Rajewski A."/>
            <person name="Carter-House D."/>
            <person name="Stajich J."/>
            <person name="Litt A."/>
        </authorList>
    </citation>
    <scope>NUCLEOTIDE SEQUENCE [LARGE SCALE GENOMIC DNA]</scope>
    <source>
        <strain evidence="10">AR-01</strain>
    </source>
</reference>
<accession>A0ABS8SD73</accession>
<name>A0ABS8SD73_DATST</name>
<protein>
    <recommendedName>
        <fullName evidence="9">Late blight resistance protein R1A-like N-terminal domain-containing protein</fullName>
    </recommendedName>
</protein>
<keyword evidence="6" id="KW-0547">Nucleotide-binding</keyword>
<sequence>MSSSYEYLSTKGRYYDISRLEKLSHEWDLGTSRRNIKNLIDVLYVNLKFLDMFISLQSFTTLCWDVKQKVQALFPYAAAEFERIISPDDVVSVFYNLEEQIWEAKLEIRAKYSFPEPKASLPLSYNIASPEFVKRSLIRCTNLSDLPEICNPYSWYPLVPFSSGQQMEEELKLLRNFVCFISDRCTDPQSQHTLFTHVLVVAGHAAMISWLNASFSDHKMRIQPIQPRIRKILIDVLQAPKSGWHPNIEADYKSDFVETLIHHLEEPIITDFDTAIVDIGLLLYLLYESVGENEDMAVGKLYQVPVLDFSDNIKSIQAVIYLITRKSFHSNLPKIDGLGSIAIILDHLKEFLSRYSHSLSSIKSQLQTIQQQLEHFQKQDDGFKSFAMQVISKAYEVEHIIDSCISKDIP</sequence>
<keyword evidence="4" id="KW-0677">Repeat</keyword>
<evidence type="ECO:0000256" key="1">
    <source>
        <dbReference type="ARBA" id="ARBA00004370"/>
    </source>
</evidence>
<keyword evidence="6" id="KW-0067">ATP-binding</keyword>
<keyword evidence="11" id="KW-1185">Reference proteome</keyword>
<proteinExistence type="inferred from homology"/>
<dbReference type="EMBL" id="JACEIK010000426">
    <property type="protein sequence ID" value="MCD7456836.1"/>
    <property type="molecule type" value="Genomic_DNA"/>
</dbReference>
<dbReference type="Pfam" id="PF12061">
    <property type="entry name" value="NB-LRR"/>
    <property type="match status" value="2"/>
</dbReference>
<gene>
    <name evidence="10" type="ORF">HAX54_033319</name>
</gene>
<dbReference type="InterPro" id="IPR038005">
    <property type="entry name" value="RX-like_CC"/>
</dbReference>
<comment type="similarity">
    <text evidence="2">Belongs to the disease resistance NB-LRR family.</text>
</comment>
<keyword evidence="3" id="KW-0433">Leucine-rich repeat</keyword>
<evidence type="ECO:0000313" key="11">
    <source>
        <dbReference type="Proteomes" id="UP000823775"/>
    </source>
</evidence>
<comment type="caution">
    <text evidence="10">The sequence shown here is derived from an EMBL/GenBank/DDBJ whole genome shotgun (WGS) entry which is preliminary data.</text>
</comment>
<dbReference type="CDD" id="cd14798">
    <property type="entry name" value="RX-CC_like"/>
    <property type="match status" value="1"/>
</dbReference>
<dbReference type="Proteomes" id="UP000823775">
    <property type="component" value="Unassembled WGS sequence"/>
</dbReference>
<evidence type="ECO:0000256" key="8">
    <source>
        <dbReference type="ARBA" id="ARBA00023136"/>
    </source>
</evidence>
<evidence type="ECO:0000256" key="5">
    <source>
        <dbReference type="ARBA" id="ARBA00022821"/>
    </source>
</evidence>
<evidence type="ECO:0000313" key="10">
    <source>
        <dbReference type="EMBL" id="MCD7456836.1"/>
    </source>
</evidence>
<feature type="domain" description="Late blight resistance protein R1A-like N-terminal" evidence="9">
    <location>
        <begin position="269"/>
        <end position="328"/>
    </location>
</feature>
<comment type="subcellular location">
    <subcellularLocation>
        <location evidence="1">Membrane</location>
    </subcellularLocation>
</comment>
<evidence type="ECO:0000256" key="4">
    <source>
        <dbReference type="ARBA" id="ARBA00022737"/>
    </source>
</evidence>
<organism evidence="10 11">
    <name type="scientific">Datura stramonium</name>
    <name type="common">Jimsonweed</name>
    <name type="synonym">Common thornapple</name>
    <dbReference type="NCBI Taxonomy" id="4076"/>
    <lineage>
        <taxon>Eukaryota</taxon>
        <taxon>Viridiplantae</taxon>
        <taxon>Streptophyta</taxon>
        <taxon>Embryophyta</taxon>
        <taxon>Tracheophyta</taxon>
        <taxon>Spermatophyta</taxon>
        <taxon>Magnoliopsida</taxon>
        <taxon>eudicotyledons</taxon>
        <taxon>Gunneridae</taxon>
        <taxon>Pentapetalae</taxon>
        <taxon>asterids</taxon>
        <taxon>lamiids</taxon>
        <taxon>Solanales</taxon>
        <taxon>Solanaceae</taxon>
        <taxon>Solanoideae</taxon>
        <taxon>Datureae</taxon>
        <taxon>Datura</taxon>
    </lineage>
</organism>
<dbReference type="InterPro" id="IPR021929">
    <property type="entry name" value="R1A-like_N"/>
</dbReference>
<keyword evidence="8" id="KW-0472">Membrane</keyword>
<evidence type="ECO:0000256" key="7">
    <source>
        <dbReference type="ARBA" id="ARBA00023054"/>
    </source>
</evidence>
<keyword evidence="5" id="KW-0611">Plant defense</keyword>
<evidence type="ECO:0000256" key="6">
    <source>
        <dbReference type="ARBA" id="ARBA00022840"/>
    </source>
</evidence>